<dbReference type="PANTHER" id="PTHR13528:SF2">
    <property type="entry name" value="LARGE RIBOSOMAL SUBUNIT PROTEIN BL28M"/>
    <property type="match status" value="1"/>
</dbReference>
<sequence length="185" mass="20972">MFPSKALWDVVSQPFKRSQHGLFQGKMKQYGNNVPFSKHKTRRTWLPNVQQKRVPSEILGQAVRLKITTRALRTIKKKGGLDNYLKKTSPELLGYAGMKLRQNVRSQELEKKGKKEKTFNLTAYPEPKAVTLGSPPSLLTARLARAMASKQLGKKDGELATVEETIEYLEKFRISTRKLPLGAPH</sequence>
<organism evidence="6 7">
    <name type="scientific">Gymnopilus junonius</name>
    <name type="common">Spectacular rustgill mushroom</name>
    <name type="synonym">Gymnopilus spectabilis subsp. junonius</name>
    <dbReference type="NCBI Taxonomy" id="109634"/>
    <lineage>
        <taxon>Eukaryota</taxon>
        <taxon>Fungi</taxon>
        <taxon>Dikarya</taxon>
        <taxon>Basidiomycota</taxon>
        <taxon>Agaricomycotina</taxon>
        <taxon>Agaricomycetes</taxon>
        <taxon>Agaricomycetidae</taxon>
        <taxon>Agaricales</taxon>
        <taxon>Agaricineae</taxon>
        <taxon>Hymenogastraceae</taxon>
        <taxon>Gymnopilus</taxon>
    </lineage>
</organism>
<dbReference type="InterPro" id="IPR001383">
    <property type="entry name" value="Ribosomal_bL28_bact-type"/>
</dbReference>
<dbReference type="SUPFAM" id="SSF143800">
    <property type="entry name" value="L28p-like"/>
    <property type="match status" value="1"/>
</dbReference>
<dbReference type="EMBL" id="JADNYJ010000008">
    <property type="protein sequence ID" value="KAF8909726.1"/>
    <property type="molecule type" value="Genomic_DNA"/>
</dbReference>
<dbReference type="Pfam" id="PF00830">
    <property type="entry name" value="Ribosomal_L28"/>
    <property type="match status" value="1"/>
</dbReference>
<evidence type="ECO:0000313" key="7">
    <source>
        <dbReference type="Proteomes" id="UP000724874"/>
    </source>
</evidence>
<reference evidence="6" key="1">
    <citation type="submission" date="2020-11" db="EMBL/GenBank/DDBJ databases">
        <authorList>
            <consortium name="DOE Joint Genome Institute"/>
            <person name="Ahrendt S."/>
            <person name="Riley R."/>
            <person name="Andreopoulos W."/>
            <person name="LaButti K."/>
            <person name="Pangilinan J."/>
            <person name="Ruiz-duenas F.J."/>
            <person name="Barrasa J.M."/>
            <person name="Sanchez-Garcia M."/>
            <person name="Camarero S."/>
            <person name="Miyauchi S."/>
            <person name="Serrano A."/>
            <person name="Linde D."/>
            <person name="Babiker R."/>
            <person name="Drula E."/>
            <person name="Ayuso-Fernandez I."/>
            <person name="Pacheco R."/>
            <person name="Padilla G."/>
            <person name="Ferreira P."/>
            <person name="Barriuso J."/>
            <person name="Kellner H."/>
            <person name="Castanera R."/>
            <person name="Alfaro M."/>
            <person name="Ramirez L."/>
            <person name="Pisabarro A.G."/>
            <person name="Kuo A."/>
            <person name="Tritt A."/>
            <person name="Lipzen A."/>
            <person name="He G."/>
            <person name="Yan M."/>
            <person name="Ng V."/>
            <person name="Cullen D."/>
            <person name="Martin F."/>
            <person name="Rosso M.-N."/>
            <person name="Henrissat B."/>
            <person name="Hibbett D."/>
            <person name="Martinez A.T."/>
            <person name="Grigoriev I.V."/>
        </authorList>
    </citation>
    <scope>NUCLEOTIDE SEQUENCE</scope>
    <source>
        <strain evidence="6">AH 44721</strain>
    </source>
</reference>
<keyword evidence="2" id="KW-0689">Ribosomal protein</keyword>
<dbReference type="AlphaFoldDB" id="A0A9P5TRM6"/>
<proteinExistence type="inferred from homology"/>
<keyword evidence="7" id="KW-1185">Reference proteome</keyword>
<protein>
    <recommendedName>
        <fullName evidence="4">Large ribosomal subunit protein bL28c</fullName>
    </recommendedName>
    <alternativeName>
        <fullName evidence="5">Large ribosomal subunit protein bL28m</fullName>
    </alternativeName>
</protein>
<evidence type="ECO:0000313" key="6">
    <source>
        <dbReference type="EMBL" id="KAF8909726.1"/>
    </source>
</evidence>
<dbReference type="Gene3D" id="2.30.170.40">
    <property type="entry name" value="Ribosomal protein L28/L24"/>
    <property type="match status" value="1"/>
</dbReference>
<evidence type="ECO:0000256" key="1">
    <source>
        <dbReference type="ARBA" id="ARBA00008760"/>
    </source>
</evidence>
<gene>
    <name evidence="6" type="ORF">CPB84DRAFT_1765308</name>
</gene>
<dbReference type="GO" id="GO:0005762">
    <property type="term" value="C:mitochondrial large ribosomal subunit"/>
    <property type="evidence" value="ECO:0007669"/>
    <property type="project" value="TreeGrafter"/>
</dbReference>
<keyword evidence="3" id="KW-0687">Ribonucleoprotein</keyword>
<dbReference type="Proteomes" id="UP000724874">
    <property type="component" value="Unassembled WGS sequence"/>
</dbReference>
<evidence type="ECO:0000256" key="3">
    <source>
        <dbReference type="ARBA" id="ARBA00023274"/>
    </source>
</evidence>
<accession>A0A9P5TRM6</accession>
<evidence type="ECO:0000256" key="5">
    <source>
        <dbReference type="ARBA" id="ARBA00035269"/>
    </source>
</evidence>
<dbReference type="FunFam" id="2.30.170.40:FF:000003">
    <property type="entry name" value="54S ribosomal protein L24"/>
    <property type="match status" value="1"/>
</dbReference>
<evidence type="ECO:0000256" key="2">
    <source>
        <dbReference type="ARBA" id="ARBA00022980"/>
    </source>
</evidence>
<comment type="similarity">
    <text evidence="1">Belongs to the bacterial ribosomal protein bL28 family.</text>
</comment>
<name>A0A9P5TRM6_GYMJU</name>
<dbReference type="NCBIfam" id="TIGR00009">
    <property type="entry name" value="L28"/>
    <property type="match status" value="1"/>
</dbReference>
<dbReference type="GO" id="GO:0003735">
    <property type="term" value="F:structural constituent of ribosome"/>
    <property type="evidence" value="ECO:0007669"/>
    <property type="project" value="InterPro"/>
</dbReference>
<dbReference type="InterPro" id="IPR034704">
    <property type="entry name" value="Ribosomal_bL28/bL31-like_sf"/>
</dbReference>
<dbReference type="HAMAP" id="MF_00373">
    <property type="entry name" value="Ribosomal_bL28"/>
    <property type="match status" value="1"/>
</dbReference>
<comment type="caution">
    <text evidence="6">The sequence shown here is derived from an EMBL/GenBank/DDBJ whole genome shotgun (WGS) entry which is preliminary data.</text>
</comment>
<evidence type="ECO:0000256" key="4">
    <source>
        <dbReference type="ARBA" id="ARBA00035265"/>
    </source>
</evidence>
<dbReference type="InterPro" id="IPR026569">
    <property type="entry name" value="Ribosomal_bL28"/>
</dbReference>
<dbReference type="InterPro" id="IPR037147">
    <property type="entry name" value="Ribosomal_bL28_sf"/>
</dbReference>
<dbReference type="OrthoDB" id="361870at2759"/>
<dbReference type="PANTHER" id="PTHR13528">
    <property type="entry name" value="39S RIBOSOMAL PROTEIN L28, MITOCHONDRIAL"/>
    <property type="match status" value="1"/>
</dbReference>
<dbReference type="GO" id="GO:0006412">
    <property type="term" value="P:translation"/>
    <property type="evidence" value="ECO:0007669"/>
    <property type="project" value="InterPro"/>
</dbReference>